<keyword evidence="3" id="KW-0547">Nucleotide-binding</keyword>
<evidence type="ECO:0000256" key="4">
    <source>
        <dbReference type="ARBA" id="ARBA00022840"/>
    </source>
</evidence>
<dbReference type="PATRIC" id="fig|1379910.4.peg.2407"/>
<accession>A0A0H4VNY9</accession>
<keyword evidence="1" id="KW-0436">Ligase</keyword>
<dbReference type="Pfam" id="PF03738">
    <property type="entry name" value="GSP_synth"/>
    <property type="match status" value="1"/>
</dbReference>
<dbReference type="InterPro" id="IPR005494">
    <property type="entry name" value="GSPS_pre-ATP-grasp-like_dom"/>
</dbReference>
<reference evidence="7 8" key="1">
    <citation type="submission" date="2015-01" db="EMBL/GenBank/DDBJ databases">
        <title>Rufibacter sp./DG31D/ whole genome sequencing.</title>
        <authorList>
            <person name="Kim M.K."/>
            <person name="Srinivasan S."/>
            <person name="Lee J.-J."/>
        </authorList>
    </citation>
    <scope>NUCLEOTIDE SEQUENCE [LARGE SCALE GENOMIC DNA]</scope>
    <source>
        <strain evidence="7 8">DG31D</strain>
    </source>
</reference>
<keyword evidence="8" id="KW-1185">Reference proteome</keyword>
<dbReference type="InterPro" id="IPR016185">
    <property type="entry name" value="PreATP-grasp_dom_sf"/>
</dbReference>
<dbReference type="GO" id="GO:0005524">
    <property type="term" value="F:ATP binding"/>
    <property type="evidence" value="ECO:0007669"/>
    <property type="project" value="UniProtKB-KW"/>
</dbReference>
<dbReference type="OrthoDB" id="9765517at2"/>
<dbReference type="Proteomes" id="UP000036458">
    <property type="component" value="Chromosome"/>
</dbReference>
<protein>
    <submittedName>
        <fullName evidence="7">Glutathionylspermidine synthase</fullName>
    </submittedName>
</protein>
<dbReference type="GO" id="GO:0016874">
    <property type="term" value="F:ligase activity"/>
    <property type="evidence" value="ECO:0007669"/>
    <property type="project" value="UniProtKB-KW"/>
</dbReference>
<dbReference type="AlphaFoldDB" id="A0A0H4VNY9"/>
<keyword evidence="5" id="KW-0460">Magnesium</keyword>
<evidence type="ECO:0000256" key="3">
    <source>
        <dbReference type="ARBA" id="ARBA00022741"/>
    </source>
</evidence>
<organism evidence="7 8">
    <name type="scientific">Rufibacter radiotolerans</name>
    <dbReference type="NCBI Taxonomy" id="1379910"/>
    <lineage>
        <taxon>Bacteria</taxon>
        <taxon>Pseudomonadati</taxon>
        <taxon>Bacteroidota</taxon>
        <taxon>Cytophagia</taxon>
        <taxon>Cytophagales</taxon>
        <taxon>Hymenobacteraceae</taxon>
        <taxon>Rufibacter</taxon>
    </lineage>
</organism>
<dbReference type="RefSeq" id="WP_048922767.1">
    <property type="nucleotide sequence ID" value="NZ_CP010777.1"/>
</dbReference>
<evidence type="ECO:0000256" key="2">
    <source>
        <dbReference type="ARBA" id="ARBA00022723"/>
    </source>
</evidence>
<dbReference type="Gene3D" id="3.30.1490.330">
    <property type="match status" value="1"/>
</dbReference>
<dbReference type="KEGG" id="ruf:TH63_11085"/>
<name>A0A0H4VNY9_9BACT</name>
<keyword evidence="2" id="KW-0479">Metal-binding</keyword>
<dbReference type="SUPFAM" id="SSF52440">
    <property type="entry name" value="PreATP-grasp domain"/>
    <property type="match status" value="1"/>
</dbReference>
<evidence type="ECO:0000256" key="5">
    <source>
        <dbReference type="ARBA" id="ARBA00022842"/>
    </source>
</evidence>
<feature type="domain" description="Glutathionylspermidine synthase pre-ATP-grasp-like" evidence="6">
    <location>
        <begin position="19"/>
        <end position="392"/>
    </location>
</feature>
<gene>
    <name evidence="7" type="ORF">TH63_11085</name>
</gene>
<proteinExistence type="predicted"/>
<evidence type="ECO:0000313" key="7">
    <source>
        <dbReference type="EMBL" id="AKQ47645.1"/>
    </source>
</evidence>
<evidence type="ECO:0000313" key="8">
    <source>
        <dbReference type="Proteomes" id="UP000036458"/>
    </source>
</evidence>
<evidence type="ECO:0000259" key="6">
    <source>
        <dbReference type="Pfam" id="PF03738"/>
    </source>
</evidence>
<dbReference type="STRING" id="1379910.TH63_11085"/>
<dbReference type="EMBL" id="CP010777">
    <property type="protein sequence ID" value="AKQ47645.1"/>
    <property type="molecule type" value="Genomic_DNA"/>
</dbReference>
<dbReference type="SUPFAM" id="SSF56059">
    <property type="entry name" value="Glutathione synthetase ATP-binding domain-like"/>
    <property type="match status" value="1"/>
</dbReference>
<keyword evidence="4" id="KW-0067">ATP-binding</keyword>
<evidence type="ECO:0000256" key="1">
    <source>
        <dbReference type="ARBA" id="ARBA00022598"/>
    </source>
</evidence>
<dbReference type="GO" id="GO:0046872">
    <property type="term" value="F:metal ion binding"/>
    <property type="evidence" value="ECO:0007669"/>
    <property type="project" value="UniProtKB-KW"/>
</dbReference>
<sequence length="393" mass="44460">MSDAALSVKLMPHHGDVTNMVKQMGWEWVVEEECQTYLSGEAVVLSQAAADDLLEAANTLYQMMVEAVPEGLPEEFMRKIGIPPKLWKAMRHSWEDDRHWHLYGRFDFAQTPEGIKLLEFNADTATSIPETAVVQWASLAAAGKNESQQANGLYEGLVEQFKTWQGLNAELEPALLLVYLGGNKEDYTNCEVLAEAAREAGFETHICAADEMEVSTLGAERGIWAQTGAEQWRRFPFLFKLVPWELLAELEPALCADIIELQFSRTVIIANPAYSLIFQSKGFLAWLWQQFPYHPLLLRTEFTPFEGKAVEKPFFGREGQNIEVRENTDVSSTIGEYHSQPRIYQAWAELPQDIQGYRYQAGVFWAGEGCAIGFRRERGIITNLSQFVGHVVE</sequence>